<dbReference type="OMA" id="DYYRCFF"/>
<dbReference type="Proteomes" id="UP000807115">
    <property type="component" value="Chromosome 1"/>
</dbReference>
<protein>
    <recommendedName>
        <fullName evidence="5">DUF4408 domain-containing protein</fullName>
    </recommendedName>
</protein>
<evidence type="ECO:0000256" key="2">
    <source>
        <dbReference type="SAM" id="Phobius"/>
    </source>
</evidence>
<feature type="transmembrane region" description="Helical" evidence="2">
    <location>
        <begin position="35"/>
        <end position="57"/>
    </location>
</feature>
<evidence type="ECO:0000313" key="4">
    <source>
        <dbReference type="Proteomes" id="UP000807115"/>
    </source>
</evidence>
<reference evidence="3" key="1">
    <citation type="journal article" date="2019" name="BMC Genomics">
        <title>A new reference genome for Sorghum bicolor reveals high levels of sequence similarity between sweet and grain genotypes: implications for the genetics of sugar metabolism.</title>
        <authorList>
            <person name="Cooper E.A."/>
            <person name="Brenton Z.W."/>
            <person name="Flinn B.S."/>
            <person name="Jenkins J."/>
            <person name="Shu S."/>
            <person name="Flowers D."/>
            <person name="Luo F."/>
            <person name="Wang Y."/>
            <person name="Xia P."/>
            <person name="Barry K."/>
            <person name="Daum C."/>
            <person name="Lipzen A."/>
            <person name="Yoshinaga Y."/>
            <person name="Schmutz J."/>
            <person name="Saski C."/>
            <person name="Vermerris W."/>
            <person name="Kresovich S."/>
        </authorList>
    </citation>
    <scope>NUCLEOTIDE SEQUENCE</scope>
</reference>
<accession>A0A921UZ05</accession>
<feature type="compositionally biased region" description="Acidic residues" evidence="1">
    <location>
        <begin position="174"/>
        <end position="183"/>
    </location>
</feature>
<keyword evidence="2" id="KW-1133">Transmembrane helix</keyword>
<reference evidence="3" key="2">
    <citation type="submission" date="2020-10" db="EMBL/GenBank/DDBJ databases">
        <authorList>
            <person name="Cooper E.A."/>
            <person name="Brenton Z.W."/>
            <person name="Flinn B.S."/>
            <person name="Jenkins J."/>
            <person name="Shu S."/>
            <person name="Flowers D."/>
            <person name="Luo F."/>
            <person name="Wang Y."/>
            <person name="Xia P."/>
            <person name="Barry K."/>
            <person name="Daum C."/>
            <person name="Lipzen A."/>
            <person name="Yoshinaga Y."/>
            <person name="Schmutz J."/>
            <person name="Saski C."/>
            <person name="Vermerris W."/>
            <person name="Kresovich S."/>
        </authorList>
    </citation>
    <scope>NUCLEOTIDE SEQUENCE</scope>
</reference>
<dbReference type="EMBL" id="CM027680">
    <property type="protein sequence ID" value="KAG0548635.1"/>
    <property type="molecule type" value="Genomic_DNA"/>
</dbReference>
<feature type="region of interest" description="Disordered" evidence="1">
    <location>
        <begin position="152"/>
        <end position="183"/>
    </location>
</feature>
<organism evidence="3 4">
    <name type="scientific">Sorghum bicolor</name>
    <name type="common">Sorghum</name>
    <name type="synonym">Sorghum vulgare</name>
    <dbReference type="NCBI Taxonomy" id="4558"/>
    <lineage>
        <taxon>Eukaryota</taxon>
        <taxon>Viridiplantae</taxon>
        <taxon>Streptophyta</taxon>
        <taxon>Embryophyta</taxon>
        <taxon>Tracheophyta</taxon>
        <taxon>Spermatophyta</taxon>
        <taxon>Magnoliopsida</taxon>
        <taxon>Liliopsida</taxon>
        <taxon>Poales</taxon>
        <taxon>Poaceae</taxon>
        <taxon>PACMAD clade</taxon>
        <taxon>Panicoideae</taxon>
        <taxon>Andropogonodae</taxon>
        <taxon>Andropogoneae</taxon>
        <taxon>Sorghinae</taxon>
        <taxon>Sorghum</taxon>
    </lineage>
</organism>
<keyword evidence="2" id="KW-0472">Membrane</keyword>
<proteinExistence type="predicted"/>
<name>A0A921UZ05_SORBI</name>
<dbReference type="PANTHER" id="PTHR35762">
    <property type="entry name" value="TRANSMEMBRANE PROTEIN"/>
    <property type="match status" value="1"/>
</dbReference>
<dbReference type="Gramene" id="EER93850">
    <property type="protein sequence ID" value="EER93850"/>
    <property type="gene ID" value="SORBI_3001G175200"/>
</dbReference>
<gene>
    <name evidence="3" type="ORF">BDA96_01G183400</name>
</gene>
<feature type="compositionally biased region" description="Basic and acidic residues" evidence="1">
    <location>
        <begin position="152"/>
        <end position="165"/>
    </location>
</feature>
<evidence type="ECO:0008006" key="5">
    <source>
        <dbReference type="Google" id="ProtNLM"/>
    </source>
</evidence>
<evidence type="ECO:0000313" key="3">
    <source>
        <dbReference type="EMBL" id="KAG0548635.1"/>
    </source>
</evidence>
<keyword evidence="2" id="KW-0812">Transmembrane</keyword>
<dbReference type="PANTHER" id="PTHR35762:SF8">
    <property type="entry name" value="EXPRESSED PROTEIN"/>
    <property type="match status" value="1"/>
</dbReference>
<feature type="transmembrane region" description="Helical" evidence="2">
    <location>
        <begin position="69"/>
        <end position="96"/>
    </location>
</feature>
<dbReference type="AlphaFoldDB" id="A0A921UZ05"/>
<evidence type="ECO:0000256" key="1">
    <source>
        <dbReference type="SAM" id="MobiDB-lite"/>
    </source>
</evidence>
<comment type="caution">
    <text evidence="3">The sequence shown here is derived from an EMBL/GenBank/DDBJ whole genome shotgun (WGS) entry which is preliminary data.</text>
</comment>
<sequence>MDHILHVQVEHQSSAKHCDRGVARSAGAGADASRVTLALAAIAFLALFLSSFSMARATSQNSSTLPARLLAVAGSIFTSKTALFVLSNVIFILLAADCRCRFAATASAGDAASSGEPGGVLEKQAQHHHHHQVQVEQCAVPVLSSVLCSESLDGHGEQEGEDKSTMSDNASTLPDDEEQPSELELELRLGEEDGSTLDLEETVDDVEEPTCETAQGLDRLEISELNKKFDEFIRSRRVKWVKEEAYLLLCEV</sequence>